<feature type="repeat" description="WD" evidence="6">
    <location>
        <begin position="391"/>
        <end position="427"/>
    </location>
</feature>
<evidence type="ECO:0000256" key="6">
    <source>
        <dbReference type="PROSITE-ProRule" id="PRU00221"/>
    </source>
</evidence>
<evidence type="ECO:0000313" key="9">
    <source>
        <dbReference type="Proteomes" id="UP000549394"/>
    </source>
</evidence>
<organism evidence="8 9">
    <name type="scientific">Dimorphilus gyrociliatus</name>
    <dbReference type="NCBI Taxonomy" id="2664684"/>
    <lineage>
        <taxon>Eukaryota</taxon>
        <taxon>Metazoa</taxon>
        <taxon>Spiralia</taxon>
        <taxon>Lophotrochozoa</taxon>
        <taxon>Annelida</taxon>
        <taxon>Polychaeta</taxon>
        <taxon>Polychaeta incertae sedis</taxon>
        <taxon>Dinophilidae</taxon>
        <taxon>Dimorphilus</taxon>
    </lineage>
</organism>
<keyword evidence="5" id="KW-0804">Transcription</keyword>
<dbReference type="PANTHER" id="PTHR10253">
    <property type="entry name" value="POLYCOMB PROTEIN"/>
    <property type="match status" value="1"/>
</dbReference>
<dbReference type="SUPFAM" id="SSF50978">
    <property type="entry name" value="WD40 repeat-like"/>
    <property type="match status" value="1"/>
</dbReference>
<dbReference type="Gene3D" id="2.130.10.10">
    <property type="entry name" value="YVTN repeat-like/Quinoprotein amine dehydrogenase"/>
    <property type="match status" value="1"/>
</dbReference>
<keyword evidence="2 6" id="KW-0853">WD repeat</keyword>
<name>A0A7I8VRA0_9ANNE</name>
<feature type="compositionally biased region" description="Basic residues" evidence="7">
    <location>
        <begin position="56"/>
        <end position="65"/>
    </location>
</feature>
<evidence type="ECO:0000256" key="7">
    <source>
        <dbReference type="SAM" id="MobiDB-lite"/>
    </source>
</evidence>
<evidence type="ECO:0000256" key="3">
    <source>
        <dbReference type="ARBA" id="ARBA00022737"/>
    </source>
</evidence>
<dbReference type="InterPro" id="IPR015943">
    <property type="entry name" value="WD40/YVTN_repeat-like_dom_sf"/>
</dbReference>
<sequence length="427" mass="48657">MSDEEIVPAKTRRRSKRNASIESEHDTDEGIETESLSTISSRRSSVASLNASRTENKKRKGRGKYKRPKLYEYVNHIKEDHGGTIFGIHLHQNNTNGDNYLFATVGKNQVSIYEVSKTGKVKLLQSYCDPDTKEHFYTSAWTTDYQGICYLAVAGLNGVIRVINPYLMRCVKHYVGHGHAINELMFHTLDPNILISASKDQSIRMWNIKTDLCVAILAGSEGHRAEVLSVDINMQGDYLTSAGMDHSLKIWNLGKKEVKDAIKLSYEFRTGQKPFPTLIEDSAEFTTRDIHKNYVDCVRWVGECILSKSCENQIVLWKPGRFSDKKVDYSKTKFFSIIHIFELKDCELWYMRFSLDFLKKTLALGNTSGKIYVWNMDVEQPDSIKHTILSHQKCSSAIRQTQLSSNGSLLLAACDDGTIWIWQRNSS</sequence>
<evidence type="ECO:0000256" key="5">
    <source>
        <dbReference type="ARBA" id="ARBA00023163"/>
    </source>
</evidence>
<comment type="similarity">
    <text evidence="1">Belongs to the WD repeat ESC family.</text>
</comment>
<dbReference type="InterPro" id="IPR020472">
    <property type="entry name" value="WD40_PAC1"/>
</dbReference>
<accession>A0A7I8VRA0</accession>
<dbReference type="PRINTS" id="PR00320">
    <property type="entry name" value="GPROTEINBRPT"/>
</dbReference>
<dbReference type="SMART" id="SM00320">
    <property type="entry name" value="WD40"/>
    <property type="match status" value="6"/>
</dbReference>
<dbReference type="Proteomes" id="UP000549394">
    <property type="component" value="Unassembled WGS sequence"/>
</dbReference>
<proteinExistence type="inferred from homology"/>
<keyword evidence="9" id="KW-1185">Reference proteome</keyword>
<protein>
    <submittedName>
        <fullName evidence="8">DgyrCDS7457</fullName>
    </submittedName>
</protein>
<feature type="repeat" description="WD" evidence="6">
    <location>
        <begin position="174"/>
        <end position="216"/>
    </location>
</feature>
<dbReference type="AlphaFoldDB" id="A0A7I8VRA0"/>
<dbReference type="EMBL" id="CAJFCJ010000009">
    <property type="protein sequence ID" value="CAD5118779.1"/>
    <property type="molecule type" value="Genomic_DNA"/>
</dbReference>
<dbReference type="PROSITE" id="PS50082">
    <property type="entry name" value="WD_REPEATS_2"/>
    <property type="match status" value="3"/>
</dbReference>
<dbReference type="PROSITE" id="PS50294">
    <property type="entry name" value="WD_REPEATS_REGION"/>
    <property type="match status" value="3"/>
</dbReference>
<evidence type="ECO:0000256" key="1">
    <source>
        <dbReference type="ARBA" id="ARBA00008075"/>
    </source>
</evidence>
<evidence type="ECO:0000313" key="8">
    <source>
        <dbReference type="EMBL" id="CAD5118779.1"/>
    </source>
</evidence>
<reference evidence="8 9" key="1">
    <citation type="submission" date="2020-08" db="EMBL/GenBank/DDBJ databases">
        <authorList>
            <person name="Hejnol A."/>
        </authorList>
    </citation>
    <scope>NUCLEOTIDE SEQUENCE [LARGE SCALE GENOMIC DNA]</scope>
</reference>
<keyword evidence="4" id="KW-0805">Transcription regulation</keyword>
<dbReference type="OrthoDB" id="7318948at2759"/>
<keyword evidence="3" id="KW-0677">Repeat</keyword>
<dbReference type="InterPro" id="IPR036322">
    <property type="entry name" value="WD40_repeat_dom_sf"/>
</dbReference>
<evidence type="ECO:0000256" key="4">
    <source>
        <dbReference type="ARBA" id="ARBA00023015"/>
    </source>
</evidence>
<feature type="region of interest" description="Disordered" evidence="7">
    <location>
        <begin position="1"/>
        <end position="65"/>
    </location>
</feature>
<evidence type="ECO:0000256" key="2">
    <source>
        <dbReference type="ARBA" id="ARBA00022574"/>
    </source>
</evidence>
<feature type="compositionally biased region" description="Low complexity" evidence="7">
    <location>
        <begin position="33"/>
        <end position="52"/>
    </location>
</feature>
<dbReference type="PROSITE" id="PS00678">
    <property type="entry name" value="WD_REPEATS_1"/>
    <property type="match status" value="2"/>
</dbReference>
<dbReference type="InterPro" id="IPR051243">
    <property type="entry name" value="PcG_WD-repeat"/>
</dbReference>
<feature type="repeat" description="WD" evidence="6">
    <location>
        <begin position="220"/>
        <end position="261"/>
    </location>
</feature>
<gene>
    <name evidence="8" type="ORF">DGYR_LOCUS7101</name>
</gene>
<dbReference type="InterPro" id="IPR001680">
    <property type="entry name" value="WD40_rpt"/>
</dbReference>
<dbReference type="Pfam" id="PF00400">
    <property type="entry name" value="WD40"/>
    <property type="match status" value="3"/>
</dbReference>
<comment type="caution">
    <text evidence="8">The sequence shown here is derived from an EMBL/GenBank/DDBJ whole genome shotgun (WGS) entry which is preliminary data.</text>
</comment>
<dbReference type="InterPro" id="IPR019775">
    <property type="entry name" value="WD40_repeat_CS"/>
</dbReference>